<gene>
    <name evidence="2" type="ORF">NCTC11343_00759</name>
</gene>
<accession>A0A2X2IQF4</accession>
<keyword evidence="1" id="KW-0732">Signal</keyword>
<sequence length="82" mass="9699">MKHLIRLVFLLLFFQQIAQASERLRVAVAGLNHDHVFLLLNLYKDKKSILSVLPNRIKPYQTKYERSIIYLTQSSTMTYPVY</sequence>
<protein>
    <submittedName>
        <fullName evidence="2">Uncharacterized protein</fullName>
    </submittedName>
</protein>
<dbReference type="Proteomes" id="UP000251241">
    <property type="component" value="Unassembled WGS sequence"/>
</dbReference>
<dbReference type="EMBL" id="UAUU01000002">
    <property type="protein sequence ID" value="SPZ84228.1"/>
    <property type="molecule type" value="Genomic_DNA"/>
</dbReference>
<proteinExistence type="predicted"/>
<evidence type="ECO:0000313" key="2">
    <source>
        <dbReference type="EMBL" id="SPZ84228.1"/>
    </source>
</evidence>
<feature type="chain" id="PRO_5015871981" evidence="1">
    <location>
        <begin position="21"/>
        <end position="82"/>
    </location>
</feature>
<feature type="signal peptide" evidence="1">
    <location>
        <begin position="1"/>
        <end position="20"/>
    </location>
</feature>
<evidence type="ECO:0000313" key="3">
    <source>
        <dbReference type="Proteomes" id="UP000251241"/>
    </source>
</evidence>
<reference evidence="2 3" key="1">
    <citation type="submission" date="2018-06" db="EMBL/GenBank/DDBJ databases">
        <authorList>
            <consortium name="Pathogen Informatics"/>
            <person name="Doyle S."/>
        </authorList>
    </citation>
    <scope>NUCLEOTIDE SEQUENCE [LARGE SCALE GENOMIC DNA]</scope>
    <source>
        <strain evidence="2 3">NCTC11343</strain>
    </source>
</reference>
<evidence type="ECO:0000256" key="1">
    <source>
        <dbReference type="SAM" id="SignalP"/>
    </source>
</evidence>
<dbReference type="RefSeq" id="WP_218565292.1">
    <property type="nucleotide sequence ID" value="NZ_UAUU01000002.1"/>
</dbReference>
<name>A0A2X2IQF4_SPHMU</name>
<dbReference type="AlphaFoldDB" id="A0A2X2IQF4"/>
<organism evidence="2 3">
    <name type="scientific">Sphingobacterium multivorum</name>
    <dbReference type="NCBI Taxonomy" id="28454"/>
    <lineage>
        <taxon>Bacteria</taxon>
        <taxon>Pseudomonadati</taxon>
        <taxon>Bacteroidota</taxon>
        <taxon>Sphingobacteriia</taxon>
        <taxon>Sphingobacteriales</taxon>
        <taxon>Sphingobacteriaceae</taxon>
        <taxon>Sphingobacterium</taxon>
    </lineage>
</organism>